<name>A0ABP7FY50_9ACTN</name>
<evidence type="ECO:0000313" key="1">
    <source>
        <dbReference type="EMBL" id="GAA3746704.1"/>
    </source>
</evidence>
<dbReference type="EMBL" id="BAABDD010000011">
    <property type="protein sequence ID" value="GAA3746704.1"/>
    <property type="molecule type" value="Genomic_DNA"/>
</dbReference>
<accession>A0ABP7FY50</accession>
<dbReference type="InterPro" id="IPR011990">
    <property type="entry name" value="TPR-like_helical_dom_sf"/>
</dbReference>
<organism evidence="1 2">
    <name type="scientific">Salinactinospora qingdaonensis</name>
    <dbReference type="NCBI Taxonomy" id="702744"/>
    <lineage>
        <taxon>Bacteria</taxon>
        <taxon>Bacillati</taxon>
        <taxon>Actinomycetota</taxon>
        <taxon>Actinomycetes</taxon>
        <taxon>Streptosporangiales</taxon>
        <taxon>Nocardiopsidaceae</taxon>
        <taxon>Salinactinospora</taxon>
    </lineage>
</organism>
<evidence type="ECO:0008006" key="3">
    <source>
        <dbReference type="Google" id="ProtNLM"/>
    </source>
</evidence>
<gene>
    <name evidence="1" type="ORF">GCM10022402_27780</name>
</gene>
<evidence type="ECO:0000313" key="2">
    <source>
        <dbReference type="Proteomes" id="UP001500908"/>
    </source>
</evidence>
<keyword evidence="2" id="KW-1185">Reference proteome</keyword>
<proteinExistence type="predicted"/>
<dbReference type="Gene3D" id="1.25.40.10">
    <property type="entry name" value="Tetratricopeptide repeat domain"/>
    <property type="match status" value="1"/>
</dbReference>
<comment type="caution">
    <text evidence="1">The sequence shown here is derived from an EMBL/GenBank/DDBJ whole genome shotgun (WGS) entry which is preliminary data.</text>
</comment>
<reference evidence="2" key="1">
    <citation type="journal article" date="2019" name="Int. J. Syst. Evol. Microbiol.">
        <title>The Global Catalogue of Microorganisms (GCM) 10K type strain sequencing project: providing services to taxonomists for standard genome sequencing and annotation.</title>
        <authorList>
            <consortium name="The Broad Institute Genomics Platform"/>
            <consortium name="The Broad Institute Genome Sequencing Center for Infectious Disease"/>
            <person name="Wu L."/>
            <person name="Ma J."/>
        </authorList>
    </citation>
    <scope>NUCLEOTIDE SEQUENCE [LARGE SCALE GENOMIC DNA]</scope>
    <source>
        <strain evidence="2">JCM 17137</strain>
    </source>
</reference>
<protein>
    <recommendedName>
        <fullName evidence="3">Tetratricopeptide repeat-containing protein</fullName>
    </recommendedName>
</protein>
<dbReference type="Proteomes" id="UP001500908">
    <property type="component" value="Unassembled WGS sequence"/>
</dbReference>
<dbReference type="SUPFAM" id="SSF48452">
    <property type="entry name" value="TPR-like"/>
    <property type="match status" value="1"/>
</dbReference>
<sequence length="349" mass="38686">MIVGAALTETFEHWLLPSPGLVPRGSKAIGEEELQRIEATSAALRHWDDRWRLGIRRKAVLGQLAEVSEIAEEVRSPTDQARLFLVMGELSKISGAMAYDEGEHSAAQKYYTLSLRAFHQAGPEHRLYGVGVLADLARQMLDLQRPQEALELSRIALDSAQAHETPPSVLSMLRTREGWCYAQMGRAKSYHRSVSQAEELIGSGNGRDVPEWACGFDHAELAGVVGARYRDLAAIEKDPSIRRKQAERSAGYISRALELRPSSKVRNRAFDLIGLGRTYLVLGEPVEAARVVGEAASLESRLGSGRVRRRLGDWYAEAAAYNRTSSVAQLREQVSHTLLRESSNTEERA</sequence>